<gene>
    <name evidence="3" type="ORF">ABLG96_09410</name>
</gene>
<feature type="transmembrane region" description="Helical" evidence="2">
    <location>
        <begin position="47"/>
        <end position="67"/>
    </location>
</feature>
<dbReference type="Pfam" id="PF13829">
    <property type="entry name" value="DUF4191"/>
    <property type="match status" value="1"/>
</dbReference>
<dbReference type="EMBL" id="CP159218">
    <property type="protein sequence ID" value="XCG65469.1"/>
    <property type="molecule type" value="Genomic_DNA"/>
</dbReference>
<evidence type="ECO:0000256" key="1">
    <source>
        <dbReference type="SAM" id="MobiDB-lite"/>
    </source>
</evidence>
<accession>A0AAU8DTV8</accession>
<organism evidence="3">
    <name type="scientific">Nakamurella sp. A5-74</name>
    <dbReference type="NCBI Taxonomy" id="3158264"/>
    <lineage>
        <taxon>Bacteria</taxon>
        <taxon>Bacillati</taxon>
        <taxon>Actinomycetota</taxon>
        <taxon>Actinomycetes</taxon>
        <taxon>Nakamurellales</taxon>
        <taxon>Nakamurellaceae</taxon>
        <taxon>Nakamurella</taxon>
    </lineage>
</organism>
<reference evidence="3" key="1">
    <citation type="submission" date="2024-05" db="EMBL/GenBank/DDBJ databases">
        <authorList>
            <person name="Cai S.Y."/>
            <person name="Jin L.M."/>
            <person name="Li H.R."/>
        </authorList>
    </citation>
    <scope>NUCLEOTIDE SEQUENCE</scope>
    <source>
        <strain evidence="3">A5-74</strain>
    </source>
</reference>
<keyword evidence="2" id="KW-1133">Transmembrane helix</keyword>
<sequence>MAKSAPDGPVTKDEKKALKAAQKVAKKDRRSQMWQAFNMQRKEDKRLIPYMLLALLGTAAVIVGLGLLVSIPWYFALPFGLILGVMIAMLLFARRVQSNVYTKAEGQPGAAAWSLQNNLRGKWRITPAVAGTAQLDAVHRVIGRPGVVLIAEGAPHRVKPLLAQEKKRIARIIGDTPIYDFIVGTEDGQLPLRKLNSSLLKLPRNISPKAVEELDTRLTALKGRSPQAGLPKGPLPAGAKMRNVQRATRKRG</sequence>
<feature type="transmembrane region" description="Helical" evidence="2">
    <location>
        <begin position="73"/>
        <end position="93"/>
    </location>
</feature>
<feature type="region of interest" description="Disordered" evidence="1">
    <location>
        <begin position="222"/>
        <end position="252"/>
    </location>
</feature>
<keyword evidence="2" id="KW-0472">Membrane</keyword>
<protein>
    <submittedName>
        <fullName evidence="3">DUF4191 domain-containing protein</fullName>
    </submittedName>
</protein>
<dbReference type="AlphaFoldDB" id="A0AAU8DTV8"/>
<name>A0AAU8DTV8_9ACTN</name>
<keyword evidence="2" id="KW-0812">Transmembrane</keyword>
<dbReference type="InterPro" id="IPR025445">
    <property type="entry name" value="DUF4191"/>
</dbReference>
<dbReference type="RefSeq" id="WP_353651074.1">
    <property type="nucleotide sequence ID" value="NZ_CP159218.1"/>
</dbReference>
<evidence type="ECO:0000256" key="2">
    <source>
        <dbReference type="SAM" id="Phobius"/>
    </source>
</evidence>
<proteinExistence type="predicted"/>
<evidence type="ECO:0000313" key="3">
    <source>
        <dbReference type="EMBL" id="XCG65469.1"/>
    </source>
</evidence>